<protein>
    <submittedName>
        <fullName evidence="2">DUF4347 domain-containing protein</fullName>
    </submittedName>
</protein>
<dbReference type="InterPro" id="IPR025592">
    <property type="entry name" value="DUF4347"/>
</dbReference>
<feature type="domain" description="DUF4347" evidence="1">
    <location>
        <begin position="1"/>
        <end position="119"/>
    </location>
</feature>
<comment type="caution">
    <text evidence="2">The sequence shown here is derived from an EMBL/GenBank/DDBJ whole genome shotgun (WGS) entry which is preliminary data.</text>
</comment>
<evidence type="ECO:0000313" key="3">
    <source>
        <dbReference type="Proteomes" id="UP001384579"/>
    </source>
</evidence>
<gene>
    <name evidence="2" type="ORF">WMG39_31355</name>
</gene>
<dbReference type="RefSeq" id="WP_340542513.1">
    <property type="nucleotide sequence ID" value="NZ_JBBLXS010001119.1"/>
</dbReference>
<dbReference type="Proteomes" id="UP001384579">
    <property type="component" value="Unassembled WGS sequence"/>
</dbReference>
<accession>A0ABU8YY32</accession>
<dbReference type="Pfam" id="PF14252">
    <property type="entry name" value="DUF4347"/>
    <property type="match status" value="1"/>
</dbReference>
<name>A0ABU8YY32_9CYAN</name>
<evidence type="ECO:0000259" key="1">
    <source>
        <dbReference type="Pfam" id="PF14252"/>
    </source>
</evidence>
<dbReference type="SUPFAM" id="SSF49899">
    <property type="entry name" value="Concanavalin A-like lectins/glucanases"/>
    <property type="match status" value="1"/>
</dbReference>
<keyword evidence="3" id="KW-1185">Reference proteome</keyword>
<feature type="non-terminal residue" evidence="2">
    <location>
        <position position="1"/>
    </location>
</feature>
<organism evidence="2 3">
    <name type="scientific">Microcoleus anatoxicus PTRS2</name>
    <dbReference type="NCBI Taxonomy" id="2705321"/>
    <lineage>
        <taxon>Bacteria</taxon>
        <taxon>Bacillati</taxon>
        <taxon>Cyanobacteriota</taxon>
        <taxon>Cyanophyceae</taxon>
        <taxon>Oscillatoriophycideae</taxon>
        <taxon>Oscillatoriales</taxon>
        <taxon>Microcoleaceae</taxon>
        <taxon>Microcoleus</taxon>
        <taxon>Microcoleus anatoxicus</taxon>
    </lineage>
</organism>
<feature type="non-terminal residue" evidence="2">
    <location>
        <position position="219"/>
    </location>
</feature>
<evidence type="ECO:0000313" key="2">
    <source>
        <dbReference type="EMBL" id="MEK0189309.1"/>
    </source>
</evidence>
<proteinExistence type="predicted"/>
<sequence length="219" mass="22782">NINNIHIISHGEAAAIKLGSTELNIHNIETYSSQLQQWGKSLSESASILLYGCNIAAGETGIKFIQKIWELTGANIAASNNLTGSAALGGDWELEIAIGQINAELAFEKQVLEGYTSVLATLVNENFKNDTIIGPWIYGISGTSANPGLTAGAVNPSGVIPNVGLGDPVGSGALRLTQAVGNQSAYVLYNNPISATDGLRVTFDLFAYGSTSNEGADGL</sequence>
<reference evidence="2 3" key="1">
    <citation type="journal article" date="2020" name="Harmful Algae">
        <title>Molecular and morphological characterization of a novel dihydroanatoxin-a producing Microcoleus species (cyanobacteria) from the Russian River, California, USA.</title>
        <authorList>
            <person name="Conklin K.Y."/>
            <person name="Stancheva R."/>
            <person name="Otten T.G."/>
            <person name="Fadness R."/>
            <person name="Boyer G.L."/>
            <person name="Read B."/>
            <person name="Zhang X."/>
            <person name="Sheath R.G."/>
        </authorList>
    </citation>
    <scope>NUCLEOTIDE SEQUENCE [LARGE SCALE GENOMIC DNA]</scope>
    <source>
        <strain evidence="2 3">PTRS2</strain>
    </source>
</reference>
<dbReference type="InterPro" id="IPR013320">
    <property type="entry name" value="ConA-like_dom_sf"/>
</dbReference>
<dbReference type="EMBL" id="JBBLXS010001119">
    <property type="protein sequence ID" value="MEK0189309.1"/>
    <property type="molecule type" value="Genomic_DNA"/>
</dbReference>